<dbReference type="InterPro" id="IPR025736">
    <property type="entry name" value="PucR_C-HTH_dom"/>
</dbReference>
<evidence type="ECO:0000259" key="3">
    <source>
        <dbReference type="Pfam" id="PF13556"/>
    </source>
</evidence>
<accession>M8DCW6</accession>
<feature type="domain" description="PucR C-terminal helix-turn-helix" evidence="3">
    <location>
        <begin position="456"/>
        <end position="511"/>
    </location>
</feature>
<keyword evidence="6" id="KW-1185">Reference proteome</keyword>
<dbReference type="PATRIC" id="fig|1300222.3.peg.3868"/>
<dbReference type="PANTHER" id="PTHR33744">
    <property type="entry name" value="CARBOHYDRATE DIACID REGULATOR"/>
    <property type="match status" value="1"/>
</dbReference>
<comment type="similarity">
    <text evidence="1">Belongs to the CdaR family.</text>
</comment>
<dbReference type="Pfam" id="PF17853">
    <property type="entry name" value="GGDEF_2"/>
    <property type="match status" value="1"/>
</dbReference>
<dbReference type="InterPro" id="IPR041522">
    <property type="entry name" value="CdaR_GGDEF"/>
</dbReference>
<dbReference type="Pfam" id="PF07905">
    <property type="entry name" value="PucR"/>
    <property type="match status" value="1"/>
</dbReference>
<dbReference type="InterPro" id="IPR042070">
    <property type="entry name" value="PucR_C-HTH_sf"/>
</dbReference>
<sequence>MNGVTIRELMEMPLLKDARVISGFEGMDRVVRFIDIMEVPDLRGWLREGELLLTTAYSIRHDPSLLPEIVEHMAQAGAAALAIKPERFLHDLPEEMISVSNRYQLPIIELPAMIPYMDITHAVMEQVLDRQAALLRRSEEVYRTLTTMVLENSGLQAVADNVSELVKGAVRVLDNHGHVLVSVPPDWKPQSKQLEWDIAVDKQVVGKLQIDKESLDDIQQVCVEQARVVVALELMRTKTAMDTENRLRGNFIDELLSAVPPARHEVERRGRQLGLNPGQDWEVAIIEGNETVVRQIAAPASRFRQSLEQEAQQRGFQAHVEVRHNSLLLLLSSKPAGQEQPGKAKKGTETEAVPGFEWRHGIERSLREQGGKRHDIHIGCGRAYPLWHVHQSYTEARKALAIGMKLSRPMEVTAFEDVEAFQLLAEYADHAHFSELFERKLGKLHAHDKEHGSDFLRTLYHFLESSGNLIETSNRLYIHRNSVKYRLQRIREIIPIDLSCPRQRFVYHLCLTYHYLKANE</sequence>
<gene>
    <name evidence="5" type="ORF">I532_18442</name>
</gene>
<comment type="caution">
    <text evidence="5">The sequence shown here is derived from an EMBL/GenBank/DDBJ whole genome shotgun (WGS) entry which is preliminary data.</text>
</comment>
<protein>
    <submittedName>
        <fullName evidence="5">Regulator of polyketide synthase expression</fullName>
    </submittedName>
</protein>
<dbReference type="Gene3D" id="1.10.10.2840">
    <property type="entry name" value="PucR C-terminal helix-turn-helix domain"/>
    <property type="match status" value="1"/>
</dbReference>
<dbReference type="RefSeq" id="WP_003390057.1">
    <property type="nucleotide sequence ID" value="NZ_APBN01000009.1"/>
</dbReference>
<dbReference type="InterPro" id="IPR012914">
    <property type="entry name" value="PucR_dom"/>
</dbReference>
<dbReference type="AlphaFoldDB" id="M8DCW6"/>
<evidence type="ECO:0000259" key="4">
    <source>
        <dbReference type="Pfam" id="PF17853"/>
    </source>
</evidence>
<dbReference type="InterPro" id="IPR051448">
    <property type="entry name" value="CdaR-like_regulators"/>
</dbReference>
<organism evidence="5 6">
    <name type="scientific">Brevibacillus borstelensis AK1</name>
    <dbReference type="NCBI Taxonomy" id="1300222"/>
    <lineage>
        <taxon>Bacteria</taxon>
        <taxon>Bacillati</taxon>
        <taxon>Bacillota</taxon>
        <taxon>Bacilli</taxon>
        <taxon>Bacillales</taxon>
        <taxon>Paenibacillaceae</taxon>
        <taxon>Brevibacillus</taxon>
    </lineage>
</organism>
<dbReference type="PANTHER" id="PTHR33744:SF1">
    <property type="entry name" value="DNA-BINDING TRANSCRIPTIONAL ACTIVATOR ADER"/>
    <property type="match status" value="1"/>
</dbReference>
<feature type="domain" description="Purine catabolism PurC-like" evidence="2">
    <location>
        <begin position="8"/>
        <end position="127"/>
    </location>
</feature>
<dbReference type="EMBL" id="APBN01000009">
    <property type="protein sequence ID" value="EMT51227.1"/>
    <property type="molecule type" value="Genomic_DNA"/>
</dbReference>
<evidence type="ECO:0000259" key="2">
    <source>
        <dbReference type="Pfam" id="PF07905"/>
    </source>
</evidence>
<proteinExistence type="inferred from homology"/>
<dbReference type="STRING" id="1300222.I532_18442"/>
<evidence type="ECO:0000256" key="1">
    <source>
        <dbReference type="ARBA" id="ARBA00006754"/>
    </source>
</evidence>
<name>M8DCW6_9BACL</name>
<evidence type="ECO:0000313" key="5">
    <source>
        <dbReference type="EMBL" id="EMT51227.1"/>
    </source>
</evidence>
<feature type="domain" description="CdaR GGDEF-like" evidence="4">
    <location>
        <begin position="263"/>
        <end position="402"/>
    </location>
</feature>
<dbReference type="Proteomes" id="UP000012081">
    <property type="component" value="Unassembled WGS sequence"/>
</dbReference>
<reference evidence="5 6" key="1">
    <citation type="submission" date="2013-03" db="EMBL/GenBank/DDBJ databases">
        <title>Assembly of a new bacterial strain Brevibacillus borstelensis AK1.</title>
        <authorList>
            <person name="Rajan I."/>
            <person name="PoliReddy D."/>
            <person name="Sugumar T."/>
            <person name="Rathinam K."/>
            <person name="Alqarawi S."/>
            <person name="Khalil A.B."/>
            <person name="Sivakumar N."/>
        </authorList>
    </citation>
    <scope>NUCLEOTIDE SEQUENCE [LARGE SCALE GENOMIC DNA]</scope>
    <source>
        <strain evidence="5 6">AK1</strain>
    </source>
</reference>
<evidence type="ECO:0000313" key="6">
    <source>
        <dbReference type="Proteomes" id="UP000012081"/>
    </source>
</evidence>
<dbReference type="Pfam" id="PF13556">
    <property type="entry name" value="HTH_30"/>
    <property type="match status" value="1"/>
</dbReference>